<dbReference type="AlphaFoldDB" id="A0A6M3XNF1"/>
<organism evidence="2">
    <name type="scientific">viral metagenome</name>
    <dbReference type="NCBI Taxonomy" id="1070528"/>
    <lineage>
        <taxon>unclassified sequences</taxon>
        <taxon>metagenomes</taxon>
        <taxon>organismal metagenomes</taxon>
    </lineage>
</organism>
<reference evidence="2" key="1">
    <citation type="submission" date="2020-03" db="EMBL/GenBank/DDBJ databases">
        <title>The deep terrestrial virosphere.</title>
        <authorList>
            <person name="Holmfeldt K."/>
            <person name="Nilsson E."/>
            <person name="Simone D."/>
            <person name="Lopez-Fernandez M."/>
            <person name="Wu X."/>
            <person name="de Brujin I."/>
            <person name="Lundin D."/>
            <person name="Andersson A."/>
            <person name="Bertilsson S."/>
            <person name="Dopson M."/>
        </authorList>
    </citation>
    <scope>NUCLEOTIDE SEQUENCE</scope>
    <source>
        <strain evidence="1">MM415B01404</strain>
        <strain evidence="2">TM448B01563</strain>
    </source>
</reference>
<proteinExistence type="predicted"/>
<dbReference type="EMBL" id="MT141341">
    <property type="protein sequence ID" value="QJA58842.1"/>
    <property type="molecule type" value="Genomic_DNA"/>
</dbReference>
<evidence type="ECO:0000313" key="1">
    <source>
        <dbReference type="EMBL" id="QJA58842.1"/>
    </source>
</evidence>
<name>A0A6M3XNF1_9ZZZZ</name>
<protein>
    <submittedName>
        <fullName evidence="2">Uncharacterized protein</fullName>
    </submittedName>
</protein>
<dbReference type="EMBL" id="MT144783">
    <property type="protein sequence ID" value="QJH99341.1"/>
    <property type="molecule type" value="Genomic_DNA"/>
</dbReference>
<accession>A0A6M3XNF1</accession>
<evidence type="ECO:0000313" key="2">
    <source>
        <dbReference type="EMBL" id="QJH99341.1"/>
    </source>
</evidence>
<sequence>MTMGNAIMPLTSPDKYPTDFNYQAYHRDLNLVMEADWDAMYRMLDYIARHYSEHGDPSPTFEDAKIITAINFLTKILPGTIQDWQATVKGE</sequence>
<gene>
    <name evidence="1" type="ORF">MM415B01404_0014</name>
    <name evidence="2" type="ORF">TM448B01563_0009</name>
</gene>